<reference evidence="3" key="1">
    <citation type="submission" date="2014-12" db="EMBL/GenBank/DDBJ databases">
        <authorList>
            <person name="Jaenicke S."/>
        </authorList>
    </citation>
    <scope>NUCLEOTIDE SEQUENCE [LARGE SCALE GENOMIC DNA]</scope>
</reference>
<proteinExistence type="predicted"/>
<protein>
    <submittedName>
        <fullName evidence="2">Uncharacterized protein</fullName>
    </submittedName>
</protein>
<dbReference type="EMBL" id="CDMG01000002">
    <property type="protein sequence ID" value="CRF52024.1"/>
    <property type="molecule type" value="Genomic_DNA"/>
</dbReference>
<name>A0A0K2Y2G8_9HELI</name>
<accession>A0A0K2Y2G8</accession>
<evidence type="ECO:0000313" key="2">
    <source>
        <dbReference type="EMBL" id="CRF52024.1"/>
    </source>
</evidence>
<evidence type="ECO:0000256" key="1">
    <source>
        <dbReference type="SAM" id="MobiDB-lite"/>
    </source>
</evidence>
<feature type="region of interest" description="Disordered" evidence="1">
    <location>
        <begin position="1"/>
        <end position="20"/>
    </location>
</feature>
<sequence length="45" mass="5154">MKAVEKNPPRNELNFGTDIFKMPSPNAKKKEILKITEKVAEKARL</sequence>
<gene>
    <name evidence="2" type="ORF">HAL07_01500</name>
</gene>
<organism evidence="2 3">
    <name type="scientific">Helicobacter ailurogastricus</name>
    <dbReference type="NCBI Taxonomy" id="1578720"/>
    <lineage>
        <taxon>Bacteria</taxon>
        <taxon>Pseudomonadati</taxon>
        <taxon>Campylobacterota</taxon>
        <taxon>Epsilonproteobacteria</taxon>
        <taxon>Campylobacterales</taxon>
        <taxon>Helicobacteraceae</taxon>
        <taxon>Helicobacter</taxon>
    </lineage>
</organism>
<dbReference type="AlphaFoldDB" id="A0A0K2Y2G8"/>
<evidence type="ECO:0000313" key="3">
    <source>
        <dbReference type="Proteomes" id="UP000043437"/>
    </source>
</evidence>
<dbReference type="Proteomes" id="UP000043437">
    <property type="component" value="Unassembled WGS sequence"/>
</dbReference>